<evidence type="ECO:0000313" key="3">
    <source>
        <dbReference type="Proteomes" id="UP000245212"/>
    </source>
</evidence>
<evidence type="ECO:0000256" key="1">
    <source>
        <dbReference type="SAM" id="MobiDB-lite"/>
    </source>
</evidence>
<dbReference type="AlphaFoldDB" id="A0A2V1JZT9"/>
<dbReference type="Proteomes" id="UP000245212">
    <property type="component" value="Unassembled WGS sequence"/>
</dbReference>
<feature type="region of interest" description="Disordered" evidence="1">
    <location>
        <begin position="47"/>
        <end position="80"/>
    </location>
</feature>
<comment type="caution">
    <text evidence="2">The sequence shown here is derived from an EMBL/GenBank/DDBJ whole genome shotgun (WGS) entry which is preliminary data.</text>
</comment>
<reference evidence="3" key="1">
    <citation type="submission" date="2018-05" db="EMBL/GenBank/DDBJ databases">
        <authorList>
            <person name="Li Y."/>
        </authorList>
    </citation>
    <scope>NUCLEOTIDE SEQUENCE [LARGE SCALE GENOMIC DNA]</scope>
    <source>
        <strain evidence="3">3d-2-2</strain>
    </source>
</reference>
<accession>A0A2V1JZT9</accession>
<dbReference type="RefSeq" id="WP_109061614.1">
    <property type="nucleotide sequence ID" value="NZ_QETA01000003.1"/>
</dbReference>
<sequence length="80" mass="8439">MTTPYLAAFAVLDQQRIEPCHFEPVDASSPDEACDAAAEIAAFVARPTEPKEPVSSRPETGAAVARITHDKSPFAEAAGL</sequence>
<evidence type="ECO:0000313" key="2">
    <source>
        <dbReference type="EMBL" id="PWF22999.1"/>
    </source>
</evidence>
<proteinExistence type="predicted"/>
<keyword evidence="3" id="KW-1185">Reference proteome</keyword>
<name>A0A2V1JZT9_9BURK</name>
<protein>
    <submittedName>
        <fullName evidence="2">Uncharacterized protein</fullName>
    </submittedName>
</protein>
<organism evidence="2 3">
    <name type="scientific">Corticimicrobacter populi</name>
    <dbReference type="NCBI Taxonomy" id="2175229"/>
    <lineage>
        <taxon>Bacteria</taxon>
        <taxon>Pseudomonadati</taxon>
        <taxon>Pseudomonadota</taxon>
        <taxon>Betaproteobacteria</taxon>
        <taxon>Burkholderiales</taxon>
        <taxon>Alcaligenaceae</taxon>
        <taxon>Corticimicrobacter</taxon>
    </lineage>
</organism>
<dbReference type="EMBL" id="QETA01000003">
    <property type="protein sequence ID" value="PWF22999.1"/>
    <property type="molecule type" value="Genomic_DNA"/>
</dbReference>
<gene>
    <name evidence="2" type="ORF">DD235_08290</name>
</gene>